<feature type="region of interest" description="Disordered" evidence="3">
    <location>
        <begin position="1"/>
        <end position="39"/>
    </location>
</feature>
<dbReference type="InterPro" id="IPR017984">
    <property type="entry name" value="Chromo_dom_subgr"/>
</dbReference>
<dbReference type="InterPro" id="IPR023779">
    <property type="entry name" value="Chromodomain_CS"/>
</dbReference>
<dbReference type="InterPro" id="IPR000953">
    <property type="entry name" value="Chromo/chromo_shadow_dom"/>
</dbReference>
<dbReference type="PRINTS" id="PR00504">
    <property type="entry name" value="CHROMODOMAIN"/>
</dbReference>
<proteinExistence type="predicted"/>
<dbReference type="InterPro" id="IPR051219">
    <property type="entry name" value="Heterochromatin_chromo-domain"/>
</dbReference>
<comment type="subcellular location">
    <subcellularLocation>
        <location evidence="1">Nucleus</location>
    </subcellularLocation>
</comment>
<dbReference type="SMART" id="SM00298">
    <property type="entry name" value="CHROMO"/>
    <property type="match status" value="1"/>
</dbReference>
<dbReference type="Pfam" id="PF00385">
    <property type="entry name" value="Chromo"/>
    <property type="match status" value="1"/>
</dbReference>
<evidence type="ECO:0000256" key="1">
    <source>
        <dbReference type="ARBA" id="ARBA00004123"/>
    </source>
</evidence>
<dbReference type="CDD" id="cd00024">
    <property type="entry name" value="CD_CSD"/>
    <property type="match status" value="1"/>
</dbReference>
<organism evidence="5 6">
    <name type="scientific">Nesidiocoris tenuis</name>
    <dbReference type="NCBI Taxonomy" id="355587"/>
    <lineage>
        <taxon>Eukaryota</taxon>
        <taxon>Metazoa</taxon>
        <taxon>Ecdysozoa</taxon>
        <taxon>Arthropoda</taxon>
        <taxon>Hexapoda</taxon>
        <taxon>Insecta</taxon>
        <taxon>Pterygota</taxon>
        <taxon>Neoptera</taxon>
        <taxon>Paraneoptera</taxon>
        <taxon>Hemiptera</taxon>
        <taxon>Heteroptera</taxon>
        <taxon>Panheteroptera</taxon>
        <taxon>Cimicomorpha</taxon>
        <taxon>Miridae</taxon>
        <taxon>Dicyphina</taxon>
        <taxon>Nesidiocoris</taxon>
    </lineage>
</organism>
<evidence type="ECO:0000259" key="4">
    <source>
        <dbReference type="PROSITE" id="PS50013"/>
    </source>
</evidence>
<evidence type="ECO:0000256" key="2">
    <source>
        <dbReference type="ARBA" id="ARBA00023242"/>
    </source>
</evidence>
<name>A0ABN7AWA6_9HEMI</name>
<feature type="region of interest" description="Disordered" evidence="3">
    <location>
        <begin position="430"/>
        <end position="451"/>
    </location>
</feature>
<evidence type="ECO:0000256" key="3">
    <source>
        <dbReference type="SAM" id="MobiDB-lite"/>
    </source>
</evidence>
<dbReference type="Gene3D" id="2.40.50.40">
    <property type="match status" value="1"/>
</dbReference>
<evidence type="ECO:0000313" key="6">
    <source>
        <dbReference type="Proteomes" id="UP001307889"/>
    </source>
</evidence>
<evidence type="ECO:0000313" key="5">
    <source>
        <dbReference type="EMBL" id="BES96471.1"/>
    </source>
</evidence>
<dbReference type="PANTHER" id="PTHR22812">
    <property type="entry name" value="CHROMOBOX PROTEIN"/>
    <property type="match status" value="1"/>
</dbReference>
<feature type="domain" description="Chromo" evidence="4">
    <location>
        <begin position="361"/>
        <end position="412"/>
    </location>
</feature>
<feature type="compositionally biased region" description="Polar residues" evidence="3">
    <location>
        <begin position="1"/>
        <end position="17"/>
    </location>
</feature>
<dbReference type="SUPFAM" id="SSF54160">
    <property type="entry name" value="Chromo domain-like"/>
    <property type="match status" value="1"/>
</dbReference>
<dbReference type="Proteomes" id="UP001307889">
    <property type="component" value="Chromosome 7"/>
</dbReference>
<keyword evidence="2" id="KW-0539">Nucleus</keyword>
<feature type="compositionally biased region" description="Polar residues" evidence="3">
    <location>
        <begin position="844"/>
        <end position="870"/>
    </location>
</feature>
<gene>
    <name evidence="5" type="ORF">NTJ_09282</name>
</gene>
<feature type="region of interest" description="Disordered" evidence="3">
    <location>
        <begin position="844"/>
        <end position="880"/>
    </location>
</feature>
<feature type="compositionally biased region" description="Basic and acidic residues" evidence="3">
    <location>
        <begin position="532"/>
        <end position="544"/>
    </location>
</feature>
<feature type="compositionally biased region" description="Polar residues" evidence="3">
    <location>
        <begin position="430"/>
        <end position="443"/>
    </location>
</feature>
<feature type="region of interest" description="Disordered" evidence="3">
    <location>
        <begin position="308"/>
        <end position="340"/>
    </location>
</feature>
<feature type="compositionally biased region" description="Polar residues" evidence="3">
    <location>
        <begin position="25"/>
        <end position="35"/>
    </location>
</feature>
<feature type="compositionally biased region" description="Low complexity" evidence="3">
    <location>
        <begin position="316"/>
        <end position="325"/>
    </location>
</feature>
<protein>
    <recommendedName>
        <fullName evidence="4">Chromo domain-containing protein</fullName>
    </recommendedName>
</protein>
<feature type="region of interest" description="Disordered" evidence="3">
    <location>
        <begin position="497"/>
        <end position="544"/>
    </location>
</feature>
<dbReference type="PROSITE" id="PS50013">
    <property type="entry name" value="CHROMO_2"/>
    <property type="match status" value="1"/>
</dbReference>
<keyword evidence="6" id="KW-1185">Reference proteome</keyword>
<dbReference type="PROSITE" id="PS00598">
    <property type="entry name" value="CHROMO_1"/>
    <property type="match status" value="1"/>
</dbReference>
<dbReference type="InterPro" id="IPR023780">
    <property type="entry name" value="Chromo_domain"/>
</dbReference>
<reference evidence="5 6" key="1">
    <citation type="submission" date="2023-09" db="EMBL/GenBank/DDBJ databases">
        <title>Nesidiocoris tenuis whole genome shotgun sequence.</title>
        <authorList>
            <person name="Shibata T."/>
            <person name="Shimoda M."/>
            <person name="Kobayashi T."/>
            <person name="Uehara T."/>
        </authorList>
    </citation>
    <scope>NUCLEOTIDE SEQUENCE [LARGE SCALE GENOMIC DNA]</scope>
    <source>
        <strain evidence="5 6">Japan</strain>
    </source>
</reference>
<dbReference type="InterPro" id="IPR016197">
    <property type="entry name" value="Chromo-like_dom_sf"/>
</dbReference>
<dbReference type="EMBL" id="AP028915">
    <property type="protein sequence ID" value="BES96471.1"/>
    <property type="molecule type" value="Genomic_DNA"/>
</dbReference>
<feature type="compositionally biased region" description="Polar residues" evidence="3">
    <location>
        <begin position="661"/>
        <end position="684"/>
    </location>
</feature>
<feature type="region of interest" description="Disordered" evidence="3">
    <location>
        <begin position="661"/>
        <end position="692"/>
    </location>
</feature>
<accession>A0ABN7AWA6</accession>
<sequence length="1081" mass="118208">MNDNFSTSAAGPQNTCVNKGDGDVVQSTVSENPPGSASALVAGILTGDDSGKNNMDTDDSVDNVVGLGFSDKDEQMDAMKDRLSLQSSEGTLPEAVIENLHEIQSRDETAVFPEAQSAQTAVLKNSNEGQSVQSNQTGEFTEDFPAAPEKVSLQDVDAAFEETKSLDVLICGKCHSAFNFLQEFSRHKSSCKERSKFKESDIERIPTIWAFLLFKNALVKKHPEKYGGVISESSWKLYQKWCNMPENARNTWVAAGASVMNYLTLEEKLGYKGSPGSKHIKFSGEVDPKRPVVMKKFCQRDQSGGMMKIRPGGMISSSDQRSSFSEDSEQGKMRLDDEDSQDIPIDNTLQAKKNALREEEFVVERIVSRRFNPRRKQYEYLLKWEGYPPEQNTWEPAENLEACQHLLKAFEESLNKQAMKKMKSLANQMASTSSGTSNSQINNFGRPVRSSKQKAMNQVKQWCGSIMPDSEIESMMKRPVADSDEEEDTFFKRMRMGSDSEDSVGLGINAKRGPGRPRKHPVQNGTPGSISRDVDSADEGERRSTLELLSQANESKNSNISPANQAVLVANAKGVVKVDPSQVPNLSSGVYIMSNKSGIIKLDSVSPSRALMMKQGCVKDISPIKSSANQPVLKEANLNKSSQIQTDVIQRSGIVRKSQLMTQAAPSPRVQTPTTFAGNRSSPIRQPPRQAGNIKVTTPTTNSNTRLVNNDFRSNLINRTVNRPIEPATIEKTDTRQLQTRIIRNNQASSVLTGSKPANQVRSGITRIARNVTSMPQLAPASPSGQPITFDNSTKIISKDESEAAADPAPAPMPTMSTATSLASDINLSTTPIIIKEEIPEKSVNSPVLQLQHSDAETGQSSLNKFSKSAKQVRKEDSNQPLLKPKESLLKKTLGKPGSIGSMTVSPKKSVEVEDIDEVVTITGDDGMIYKVSKAELHNSMLLAGGEHCVYLTPENGDENATLIPLDTSSYSEQVNQIEQVNVLGEITEEDSSTTQLYMKDGDGEEGELMDIQVQGQEATDDDQSQLVAQLVEAGEPAPGGGPRSVVLLLPDGNIMMTEVDEEQYAALELDKFQGQTAEME</sequence>